<comment type="caution">
    <text evidence="10">The sequence shown here is derived from an EMBL/GenBank/DDBJ whole genome shotgun (WGS) entry which is preliminary data.</text>
</comment>
<keyword evidence="4" id="KW-0548">Nucleotidyltransferase</keyword>
<proteinExistence type="inferred from homology"/>
<dbReference type="InterPro" id="IPR043502">
    <property type="entry name" value="DNA/RNA_pol_sf"/>
</dbReference>
<dbReference type="Pfam" id="PF03175">
    <property type="entry name" value="DNA_pol_B_2"/>
    <property type="match status" value="1"/>
</dbReference>
<dbReference type="SUPFAM" id="SSF53098">
    <property type="entry name" value="Ribonuclease H-like"/>
    <property type="match status" value="1"/>
</dbReference>
<reference evidence="10 11" key="1">
    <citation type="submission" date="2016-04" db="EMBL/GenBank/DDBJ databases">
        <title>Genome analyses suggest a sexual origin of heterokaryosis in a supposedly ancient asexual fungus.</title>
        <authorList>
            <person name="Ropars J."/>
            <person name="Sedzielewska K."/>
            <person name="Noel J."/>
            <person name="Charron P."/>
            <person name="Farinelli L."/>
            <person name="Marton T."/>
            <person name="Kruger M."/>
            <person name="Pelin A."/>
            <person name="Brachmann A."/>
            <person name="Corradi N."/>
        </authorList>
    </citation>
    <scope>NUCLEOTIDE SEQUENCE [LARGE SCALE GENOMIC DNA]</scope>
    <source>
        <strain evidence="10 11">C2</strain>
    </source>
</reference>
<keyword evidence="6" id="KW-0239">DNA-directed DNA polymerase</keyword>
<evidence type="ECO:0000256" key="3">
    <source>
        <dbReference type="ARBA" id="ARBA00022679"/>
    </source>
</evidence>
<dbReference type="PANTHER" id="PTHR31511:SF12">
    <property type="entry name" value="RHO TERMINATION FACTOR N-TERMINAL DOMAIN-CONTAINING PROTEIN"/>
    <property type="match status" value="1"/>
</dbReference>
<evidence type="ECO:0000256" key="4">
    <source>
        <dbReference type="ARBA" id="ARBA00022695"/>
    </source>
</evidence>
<organism evidence="10 11">
    <name type="scientific">Rhizophagus irregularis</name>
    <dbReference type="NCBI Taxonomy" id="588596"/>
    <lineage>
        <taxon>Eukaryota</taxon>
        <taxon>Fungi</taxon>
        <taxon>Fungi incertae sedis</taxon>
        <taxon>Mucoromycota</taxon>
        <taxon>Glomeromycotina</taxon>
        <taxon>Glomeromycetes</taxon>
        <taxon>Glomerales</taxon>
        <taxon>Glomeraceae</taxon>
        <taxon>Rhizophagus</taxon>
    </lineage>
</organism>
<evidence type="ECO:0000256" key="1">
    <source>
        <dbReference type="ARBA" id="ARBA00005755"/>
    </source>
</evidence>
<evidence type="ECO:0000256" key="2">
    <source>
        <dbReference type="ARBA" id="ARBA00012417"/>
    </source>
</evidence>
<dbReference type="VEuPathDB" id="FungiDB:FUN_024986"/>
<gene>
    <name evidence="10" type="ORF">RhiirC2_821510</name>
</gene>
<dbReference type="SUPFAM" id="SSF56672">
    <property type="entry name" value="DNA/RNA polymerases"/>
    <property type="match status" value="1"/>
</dbReference>
<dbReference type="InterPro" id="IPR004868">
    <property type="entry name" value="DNA-dir_DNA_pol_B_mt/vir"/>
</dbReference>
<dbReference type="GO" id="GO:0003677">
    <property type="term" value="F:DNA binding"/>
    <property type="evidence" value="ECO:0007669"/>
    <property type="project" value="UniProtKB-KW"/>
</dbReference>
<dbReference type="EMBL" id="LLXL01003185">
    <property type="protein sequence ID" value="PKK59174.1"/>
    <property type="molecule type" value="Genomic_DNA"/>
</dbReference>
<comment type="catalytic activity">
    <reaction evidence="8">
        <text>DNA(n) + a 2'-deoxyribonucleoside 5'-triphosphate = DNA(n+1) + diphosphate</text>
        <dbReference type="Rhea" id="RHEA:22508"/>
        <dbReference type="Rhea" id="RHEA-COMP:17339"/>
        <dbReference type="Rhea" id="RHEA-COMP:17340"/>
        <dbReference type="ChEBI" id="CHEBI:33019"/>
        <dbReference type="ChEBI" id="CHEBI:61560"/>
        <dbReference type="ChEBI" id="CHEBI:173112"/>
        <dbReference type="EC" id="2.7.7.7"/>
    </reaction>
</comment>
<dbReference type="GO" id="GO:0006260">
    <property type="term" value="P:DNA replication"/>
    <property type="evidence" value="ECO:0007669"/>
    <property type="project" value="UniProtKB-KW"/>
</dbReference>
<name>A0A2N1MC19_9GLOM</name>
<evidence type="ECO:0000256" key="6">
    <source>
        <dbReference type="ARBA" id="ARBA00022932"/>
    </source>
</evidence>
<feature type="domain" description="DNA-directed DNA polymerase family B mitochondria/virus" evidence="9">
    <location>
        <begin position="207"/>
        <end position="428"/>
    </location>
</feature>
<dbReference type="InterPro" id="IPR012337">
    <property type="entry name" value="RNaseH-like_sf"/>
</dbReference>
<keyword evidence="5" id="KW-0235">DNA replication</keyword>
<evidence type="ECO:0000256" key="5">
    <source>
        <dbReference type="ARBA" id="ARBA00022705"/>
    </source>
</evidence>
<dbReference type="AlphaFoldDB" id="A0A2N1MC19"/>
<sequence length="1032" mass="119934">MEFKNYGRMMNALCVIIADFESDNKKCDELYGGSMRKLAEQKANSFCYLVHWIDTNETWGPFLYRGENATQEFVRKIDQELVEINNVLTIKHERKVTEEDKKNFAESDTCWICNGKFAVDREAVARLEKKIWVINEKLKNSAKDSNSDEHKSLVTLILKTTKEIENLESMDDKVWDHCHITGKYRGSAHNSCNLKLRIEAWKTPIPVIFHNFRGYDSHLVCESVRQSVNAHQIRVVAETFERYKTMKVGQLKYIDSQQFMNTSLAKLAENLGTNKPITKNHFKDLGYTDEHVDLITRKGVYPYDYIDSHDRFLETELPPFHEFHSTLKGKITQEDYEYAQKVWNEFGCKNLGEYHDIYLKLDVLLLTDVWTEFRKVSMESDRLDPSHYTSLPALSWDSMLKMTGVKIELFTDMDMHDFIEKAKRGGLSMAVHRYFQANNPKMGETFNPSKPTSWISYVDATNLYGWGMSEYLPIGDYKWEVSRKYLKGRPDAQKKWLDIALRTKADSRRGLYLGVNSHFPYKTHDYLSDLPPAVENIAVGKDWLSPYNAELVEDIDEGRFAKTEKLIPHLGKRNYYVIHYRELQYYVKLGMIVDEVTEVLSFEQSNWLAPYIALNTEKRNEAKKAGNTFLSDFYKLKNNACYGKTMENVRKYQDVKLMRNINERDERAFLNKVRSPRFKYGRQLGNTLIGAHMGKASVTLNKPIIIGASVLGLSKLHMYEFWYGYVKEKYGSKARLGYMDTDSFIYHAETEDIYKDMAERPDLFNLNGDTTVGKFKDETPGNVITESYHIRAKSYHYVLADKSTQSKHKGVSKKGMSEMATNSYMPALEGSLLDDPIDRSSMTEHEARDLAMRTKADPMTLVYRDCLFGKEVFHAKNVSIRSKDHILSLVESKKKALCPIDTKRWILSDGITTLPYGHWRNMIYKNMVKDGIPHEEAEKRAIRAKLPEKYQNENSEKEKIYTIVNIKESIIALEHDVTKIHQNLKTIAREIYYLYNAMAPEDFEKMLRSDIDEMYNSISHIHSGKEIQSSDN</sequence>
<keyword evidence="3" id="KW-0808">Transferase</keyword>
<evidence type="ECO:0000256" key="8">
    <source>
        <dbReference type="ARBA" id="ARBA00049244"/>
    </source>
</evidence>
<dbReference type="Gene3D" id="3.90.1600.10">
    <property type="entry name" value="Palm domain of DNA polymerase"/>
    <property type="match status" value="1"/>
</dbReference>
<dbReference type="VEuPathDB" id="FungiDB:RhiirFUN_012375"/>
<dbReference type="VEuPathDB" id="FungiDB:RhiirA1_471939"/>
<dbReference type="GO" id="GO:0003887">
    <property type="term" value="F:DNA-directed DNA polymerase activity"/>
    <property type="evidence" value="ECO:0007669"/>
    <property type="project" value="UniProtKB-KW"/>
</dbReference>
<dbReference type="InterPro" id="IPR023211">
    <property type="entry name" value="DNA_pol_palm_dom_sf"/>
</dbReference>
<accession>A0A2N1MC19</accession>
<dbReference type="VEuPathDB" id="FungiDB:RhiirA1_471672"/>
<evidence type="ECO:0000256" key="7">
    <source>
        <dbReference type="ARBA" id="ARBA00023125"/>
    </source>
</evidence>
<keyword evidence="7" id="KW-0238">DNA-binding</keyword>
<reference evidence="10 11" key="2">
    <citation type="submission" date="2017-10" db="EMBL/GenBank/DDBJ databases">
        <title>Extensive intraspecific genome diversity in a model arbuscular mycorrhizal fungus.</title>
        <authorList>
            <person name="Chen E.C.H."/>
            <person name="Morin E."/>
            <person name="Baudet D."/>
            <person name="Noel J."/>
            <person name="Ndikumana S."/>
            <person name="Charron P."/>
            <person name="St-Onge C."/>
            <person name="Giorgi J."/>
            <person name="Grigoriev I.V."/>
            <person name="Roux C."/>
            <person name="Martin F.M."/>
            <person name="Corradi N."/>
        </authorList>
    </citation>
    <scope>NUCLEOTIDE SEQUENCE [LARGE SCALE GENOMIC DNA]</scope>
    <source>
        <strain evidence="10 11">C2</strain>
    </source>
</reference>
<evidence type="ECO:0000313" key="10">
    <source>
        <dbReference type="EMBL" id="PKK59174.1"/>
    </source>
</evidence>
<protein>
    <recommendedName>
        <fullName evidence="2">DNA-directed DNA polymerase</fullName>
        <ecNumber evidence="2">2.7.7.7</ecNumber>
    </recommendedName>
</protein>
<comment type="similarity">
    <text evidence="1">Belongs to the DNA polymerase type-B family.</text>
</comment>
<evidence type="ECO:0000313" key="11">
    <source>
        <dbReference type="Proteomes" id="UP000233469"/>
    </source>
</evidence>
<dbReference type="GO" id="GO:0000166">
    <property type="term" value="F:nucleotide binding"/>
    <property type="evidence" value="ECO:0007669"/>
    <property type="project" value="InterPro"/>
</dbReference>
<dbReference type="PANTHER" id="PTHR31511">
    <property type="entry name" value="PROTEIN CBG23764"/>
    <property type="match status" value="1"/>
</dbReference>
<dbReference type="Proteomes" id="UP000233469">
    <property type="component" value="Unassembled WGS sequence"/>
</dbReference>
<dbReference type="EC" id="2.7.7.7" evidence="2"/>
<evidence type="ECO:0000259" key="9">
    <source>
        <dbReference type="Pfam" id="PF03175"/>
    </source>
</evidence>